<keyword evidence="3" id="KW-1185">Reference proteome</keyword>
<evidence type="ECO:0000259" key="1">
    <source>
        <dbReference type="Pfam" id="PF03724"/>
    </source>
</evidence>
<dbReference type="EMBL" id="JBHTLR010000008">
    <property type="protein sequence ID" value="MFD1217015.1"/>
    <property type="molecule type" value="Genomic_DNA"/>
</dbReference>
<accession>A0ABW3UBX0</accession>
<dbReference type="InterPro" id="IPR005184">
    <property type="entry name" value="DUF306_Meta_HslJ"/>
</dbReference>
<dbReference type="RefSeq" id="WP_230437189.1">
    <property type="nucleotide sequence ID" value="NZ_CP087715.1"/>
</dbReference>
<dbReference type="Gene3D" id="2.40.128.270">
    <property type="match status" value="1"/>
</dbReference>
<dbReference type="Pfam" id="PF03724">
    <property type="entry name" value="META"/>
    <property type="match status" value="1"/>
</dbReference>
<dbReference type="Proteomes" id="UP001597264">
    <property type="component" value="Unassembled WGS sequence"/>
</dbReference>
<dbReference type="InterPro" id="IPR038670">
    <property type="entry name" value="HslJ-like_sf"/>
</dbReference>
<feature type="domain" description="DUF306" evidence="1">
    <location>
        <begin position="87"/>
        <end position="179"/>
    </location>
</feature>
<comment type="caution">
    <text evidence="2">The sequence shown here is derived from an EMBL/GenBank/DDBJ whole genome shotgun (WGS) entry which is preliminary data.</text>
</comment>
<gene>
    <name evidence="2" type="ORF">ACFQ2X_10410</name>
</gene>
<proteinExistence type="predicted"/>
<name>A0ABW3UBX0_9GAMM</name>
<organism evidence="2 3">
    <name type="scientific">Microbulbifer celer</name>
    <dbReference type="NCBI Taxonomy" id="435905"/>
    <lineage>
        <taxon>Bacteria</taxon>
        <taxon>Pseudomonadati</taxon>
        <taxon>Pseudomonadota</taxon>
        <taxon>Gammaproteobacteria</taxon>
        <taxon>Cellvibrionales</taxon>
        <taxon>Microbulbiferaceae</taxon>
        <taxon>Microbulbifer</taxon>
    </lineage>
</organism>
<reference evidence="3" key="1">
    <citation type="journal article" date="2019" name="Int. J. Syst. Evol. Microbiol.">
        <title>The Global Catalogue of Microorganisms (GCM) 10K type strain sequencing project: providing services to taxonomists for standard genome sequencing and annotation.</title>
        <authorList>
            <consortium name="The Broad Institute Genomics Platform"/>
            <consortium name="The Broad Institute Genome Sequencing Center for Infectious Disease"/>
            <person name="Wu L."/>
            <person name="Ma J."/>
        </authorList>
    </citation>
    <scope>NUCLEOTIDE SEQUENCE [LARGE SCALE GENOMIC DNA]</scope>
    <source>
        <strain evidence="3">CCUG 54356</strain>
    </source>
</reference>
<sequence length="188" mass="20695">MLCPRHIRSSLAGVPACLGAFSFGPSALLLLSLIAANALTGCGGPAQVSQPQSSRQTVTTESLCARQWLLKELRVDGRDHRLSMFWQKMWRDRPYLTCDKLGFVRGSAGSNPYLGKFSLDDNGSIQWLKPPEISRLGDRRESSKLEEDFLLALPRVDHVEASGETLTLTGGDGTRLQFKQTRELPPAP</sequence>
<protein>
    <submittedName>
        <fullName evidence="2">META domain-containing protein</fullName>
    </submittedName>
</protein>
<evidence type="ECO:0000313" key="2">
    <source>
        <dbReference type="EMBL" id="MFD1217015.1"/>
    </source>
</evidence>
<evidence type="ECO:0000313" key="3">
    <source>
        <dbReference type="Proteomes" id="UP001597264"/>
    </source>
</evidence>